<proteinExistence type="predicted"/>
<feature type="transmembrane region" description="Helical" evidence="1">
    <location>
        <begin position="21"/>
        <end position="38"/>
    </location>
</feature>
<gene>
    <name evidence="2" type="ORF">OIU74_025163</name>
</gene>
<keyword evidence="1" id="KW-1133">Transmembrane helix</keyword>
<evidence type="ECO:0000313" key="2">
    <source>
        <dbReference type="EMBL" id="KAJ6758445.1"/>
    </source>
</evidence>
<evidence type="ECO:0000256" key="1">
    <source>
        <dbReference type="SAM" id="Phobius"/>
    </source>
</evidence>
<dbReference type="AlphaFoldDB" id="A0A9Q1A4X8"/>
<dbReference type="Proteomes" id="UP001151752">
    <property type="component" value="Chromosome 18"/>
</dbReference>
<keyword evidence="3" id="KW-1185">Reference proteome</keyword>
<protein>
    <submittedName>
        <fullName evidence="2">Uncharacterized protein</fullName>
    </submittedName>
</protein>
<sequence length="138" mass="15414">MIKDIKIEKGRKKRREASSGWWVGQLGWWFNVAHLGWLDLWAGMAWPVCRWAGVAWPGADVGKIRADVSLPLQTVLAFLVRSGRQHRGDLDILWFNGLSRMVCGGWRMAGGGWSVLGSRDGVERNGSLKGMDLGVLIR</sequence>
<keyword evidence="1" id="KW-0472">Membrane</keyword>
<comment type="caution">
    <text evidence="2">The sequence shown here is derived from an EMBL/GenBank/DDBJ whole genome shotgun (WGS) entry which is preliminary data.</text>
</comment>
<reference evidence="2" key="1">
    <citation type="submission" date="2022-11" db="EMBL/GenBank/DDBJ databases">
        <authorList>
            <person name="Hyden B.L."/>
            <person name="Feng K."/>
            <person name="Yates T."/>
            <person name="Jawdy S."/>
            <person name="Smart L.B."/>
            <person name="Muchero W."/>
        </authorList>
    </citation>
    <scope>NUCLEOTIDE SEQUENCE</scope>
    <source>
        <tissue evidence="2">Shoot tip</tissue>
    </source>
</reference>
<keyword evidence="1" id="KW-0812">Transmembrane</keyword>
<dbReference type="EMBL" id="JAPFFM010000006">
    <property type="protein sequence ID" value="KAJ6758445.1"/>
    <property type="molecule type" value="Genomic_DNA"/>
</dbReference>
<organism evidence="2 3">
    <name type="scientific">Salix koriyanagi</name>
    <dbReference type="NCBI Taxonomy" id="2511006"/>
    <lineage>
        <taxon>Eukaryota</taxon>
        <taxon>Viridiplantae</taxon>
        <taxon>Streptophyta</taxon>
        <taxon>Embryophyta</taxon>
        <taxon>Tracheophyta</taxon>
        <taxon>Spermatophyta</taxon>
        <taxon>Magnoliopsida</taxon>
        <taxon>eudicotyledons</taxon>
        <taxon>Gunneridae</taxon>
        <taxon>Pentapetalae</taxon>
        <taxon>rosids</taxon>
        <taxon>fabids</taxon>
        <taxon>Malpighiales</taxon>
        <taxon>Salicaceae</taxon>
        <taxon>Saliceae</taxon>
        <taxon>Salix</taxon>
    </lineage>
</organism>
<accession>A0A9Q1A4X8</accession>
<reference evidence="2" key="2">
    <citation type="journal article" date="2023" name="Int. J. Mol. Sci.">
        <title>De Novo Assembly and Annotation of 11 Diverse Shrub Willow (Salix) Genomes Reveals Novel Gene Organization in Sex-Linked Regions.</title>
        <authorList>
            <person name="Hyden B."/>
            <person name="Feng K."/>
            <person name="Yates T.B."/>
            <person name="Jawdy S."/>
            <person name="Cereghino C."/>
            <person name="Smart L.B."/>
            <person name="Muchero W."/>
        </authorList>
    </citation>
    <scope>NUCLEOTIDE SEQUENCE</scope>
    <source>
        <tissue evidence="2">Shoot tip</tissue>
    </source>
</reference>
<name>A0A9Q1A4X8_9ROSI</name>
<evidence type="ECO:0000313" key="3">
    <source>
        <dbReference type="Proteomes" id="UP001151752"/>
    </source>
</evidence>